<organism evidence="1 2">
    <name type="scientific">Plastoroseomonas hellenica</name>
    <dbReference type="NCBI Taxonomy" id="2687306"/>
    <lineage>
        <taxon>Bacteria</taxon>
        <taxon>Pseudomonadati</taxon>
        <taxon>Pseudomonadota</taxon>
        <taxon>Alphaproteobacteria</taxon>
        <taxon>Acetobacterales</taxon>
        <taxon>Acetobacteraceae</taxon>
        <taxon>Plastoroseomonas</taxon>
    </lineage>
</organism>
<dbReference type="RefSeq" id="WP_211855542.1">
    <property type="nucleotide sequence ID" value="NZ_JAAGBB010000040.1"/>
</dbReference>
<evidence type="ECO:0000313" key="1">
    <source>
        <dbReference type="EMBL" id="MBR0667766.1"/>
    </source>
</evidence>
<comment type="caution">
    <text evidence="1">The sequence shown here is derived from an EMBL/GenBank/DDBJ whole genome shotgun (WGS) entry which is preliminary data.</text>
</comment>
<sequence>MRPGSRACGARADPRPLRSTDACAFTLSQAIAITMTDERAEGGEPRHHRKRDAFKIAPVFREAALVGYQLVEIRADGSRAPLRIEFPTRFEALEAREAMENLNAVARLREVFGTALEPEAEEVLRLWRVLGEADRTSVLAMMRAAASRRAGDAEAATIAAAGVARPGHGGA</sequence>
<keyword evidence="2" id="KW-1185">Reference proteome</keyword>
<name>A0ABS5F5I2_9PROT</name>
<reference evidence="2" key="1">
    <citation type="journal article" date="2021" name="Syst. Appl. Microbiol.">
        <title>Roseomonas hellenica sp. nov., isolated from roots of wild-growing Alkanna tinctoria.</title>
        <authorList>
            <person name="Rat A."/>
            <person name="Naranjo H.D."/>
            <person name="Lebbe L."/>
            <person name="Cnockaert M."/>
            <person name="Krigas N."/>
            <person name="Grigoriadou K."/>
            <person name="Maloupa E."/>
            <person name="Willems A."/>
        </authorList>
    </citation>
    <scope>NUCLEOTIDE SEQUENCE [LARGE SCALE GENOMIC DNA]</scope>
    <source>
        <strain evidence="2">LMG 31523</strain>
    </source>
</reference>
<dbReference type="EMBL" id="JAAGBB010000040">
    <property type="protein sequence ID" value="MBR0667766.1"/>
    <property type="molecule type" value="Genomic_DNA"/>
</dbReference>
<proteinExistence type="predicted"/>
<gene>
    <name evidence="1" type="ORF">GXW71_25645</name>
</gene>
<protein>
    <submittedName>
        <fullName evidence="1">Uncharacterized protein</fullName>
    </submittedName>
</protein>
<dbReference type="Proteomes" id="UP001196870">
    <property type="component" value="Unassembled WGS sequence"/>
</dbReference>
<evidence type="ECO:0000313" key="2">
    <source>
        <dbReference type="Proteomes" id="UP001196870"/>
    </source>
</evidence>
<accession>A0ABS5F5I2</accession>